<dbReference type="Pfam" id="PF02687">
    <property type="entry name" value="FtsX"/>
    <property type="match status" value="1"/>
</dbReference>
<dbReference type="EMBL" id="BAABCX010000001">
    <property type="protein sequence ID" value="GAA3532299.1"/>
    <property type="molecule type" value="Genomic_DNA"/>
</dbReference>
<comment type="caution">
    <text evidence="11">The sequence shown here is derived from an EMBL/GenBank/DDBJ whole genome shotgun (WGS) entry which is preliminary data.</text>
</comment>
<dbReference type="PANTHER" id="PTHR30489">
    <property type="entry name" value="LIPOPROTEIN-RELEASING SYSTEM TRANSMEMBRANE PROTEIN LOLE"/>
    <property type="match status" value="1"/>
</dbReference>
<accession>A0ABP6VCB5</accession>
<evidence type="ECO:0000256" key="1">
    <source>
        <dbReference type="ARBA" id="ARBA00004651"/>
    </source>
</evidence>
<evidence type="ECO:0000256" key="4">
    <source>
        <dbReference type="ARBA" id="ARBA00022475"/>
    </source>
</evidence>
<evidence type="ECO:0000259" key="9">
    <source>
        <dbReference type="Pfam" id="PF02687"/>
    </source>
</evidence>
<organism evidence="11 12">
    <name type="scientific">Zobellella aerophila</name>
    <dbReference type="NCBI Taxonomy" id="870480"/>
    <lineage>
        <taxon>Bacteria</taxon>
        <taxon>Pseudomonadati</taxon>
        <taxon>Pseudomonadota</taxon>
        <taxon>Gammaproteobacteria</taxon>
        <taxon>Aeromonadales</taxon>
        <taxon>Aeromonadaceae</taxon>
        <taxon>Zobellella</taxon>
    </lineage>
</organism>
<evidence type="ECO:0000256" key="3">
    <source>
        <dbReference type="ARBA" id="ARBA00022448"/>
    </source>
</evidence>
<feature type="transmembrane region" description="Helical" evidence="8">
    <location>
        <begin position="312"/>
        <end position="338"/>
    </location>
</feature>
<evidence type="ECO:0000256" key="2">
    <source>
        <dbReference type="ARBA" id="ARBA00005236"/>
    </source>
</evidence>
<evidence type="ECO:0000256" key="8">
    <source>
        <dbReference type="SAM" id="Phobius"/>
    </source>
</evidence>
<feature type="domain" description="MacB-like periplasmic core" evidence="10">
    <location>
        <begin position="29"/>
        <end position="215"/>
    </location>
</feature>
<comment type="subcellular location">
    <subcellularLocation>
        <location evidence="1">Cell membrane</location>
        <topology evidence="1">Multi-pass membrane protein</topology>
    </subcellularLocation>
</comment>
<proteinExistence type="inferred from homology"/>
<dbReference type="NCBIfam" id="TIGR02212">
    <property type="entry name" value="lolCE"/>
    <property type="match status" value="1"/>
</dbReference>
<evidence type="ECO:0000256" key="7">
    <source>
        <dbReference type="ARBA" id="ARBA00023136"/>
    </source>
</evidence>
<reference evidence="12" key="1">
    <citation type="journal article" date="2019" name="Int. J. Syst. Evol. Microbiol.">
        <title>The Global Catalogue of Microorganisms (GCM) 10K type strain sequencing project: providing services to taxonomists for standard genome sequencing and annotation.</title>
        <authorList>
            <consortium name="The Broad Institute Genomics Platform"/>
            <consortium name="The Broad Institute Genome Sequencing Center for Infectious Disease"/>
            <person name="Wu L."/>
            <person name="Ma J."/>
        </authorList>
    </citation>
    <scope>NUCLEOTIDE SEQUENCE [LARGE SCALE GENOMIC DNA]</scope>
    <source>
        <strain evidence="12">JCM 17110</strain>
    </source>
</reference>
<dbReference type="RefSeq" id="WP_344955273.1">
    <property type="nucleotide sequence ID" value="NZ_BAABCX010000001.1"/>
</dbReference>
<evidence type="ECO:0000313" key="11">
    <source>
        <dbReference type="EMBL" id="GAA3532299.1"/>
    </source>
</evidence>
<name>A0ABP6VCB5_9GAMM</name>
<feature type="transmembrane region" description="Helical" evidence="8">
    <location>
        <begin position="268"/>
        <end position="292"/>
    </location>
</feature>
<evidence type="ECO:0000256" key="6">
    <source>
        <dbReference type="ARBA" id="ARBA00022989"/>
    </source>
</evidence>
<evidence type="ECO:0000313" key="12">
    <source>
        <dbReference type="Proteomes" id="UP001500795"/>
    </source>
</evidence>
<keyword evidence="6 8" id="KW-1133">Transmembrane helix</keyword>
<protein>
    <submittedName>
        <fullName evidence="11">Lipoprotein-releasing ABC transporter permease subunit</fullName>
    </submittedName>
</protein>
<dbReference type="InterPro" id="IPR051447">
    <property type="entry name" value="Lipoprotein-release_system"/>
</dbReference>
<dbReference type="Proteomes" id="UP001500795">
    <property type="component" value="Unassembled WGS sequence"/>
</dbReference>
<dbReference type="InterPro" id="IPR025857">
    <property type="entry name" value="MacB_PCD"/>
</dbReference>
<sequence length="405" mass="43627">MFQPLILMLGLRYAGARGRRSFASFVSCFSTIGILLGVAALILVSAVMNGFEQQLKDRLLGVIPHALVTNEQRRLADPGQYAPLFANQPRVKASAPFIQAEAMVQGPGHLTGVELYGVDLGAFPAGDPLLTGLSGQTREFFEYLPYGLVMGAGVARSLNVEPGDQVRVTVTEGSRFTPLGRVPSQRLFTLVGTFSTGTDVDNQLVLARLEDAGRLLRYGPGQATGLRLWLHDAFEVDRLAPLPEGLTLASWQQSRGELFQAVAMEKRLMSLMLALIILVAAFNILSSMVMVVTDKEAEIAMLQTLGLSRYRVMGVFMIQGGFSGVLGSLLGFGLGLVLCLNLDAVLGGLGINFYSAAGGNSLPVQLDRIQLVFILISTLLLCVLASLYPAWRAAQVHPAEALRYE</sequence>
<dbReference type="PANTHER" id="PTHR30489:SF8">
    <property type="entry name" value="LIPOPROTEIN-RELEASING SYSTEM TRANSMEMBRANE PROTEIN LOLC"/>
    <property type="match status" value="1"/>
</dbReference>
<keyword evidence="11" id="KW-0449">Lipoprotein</keyword>
<feature type="transmembrane region" description="Helical" evidence="8">
    <location>
        <begin position="371"/>
        <end position="391"/>
    </location>
</feature>
<evidence type="ECO:0000256" key="5">
    <source>
        <dbReference type="ARBA" id="ARBA00022692"/>
    </source>
</evidence>
<dbReference type="InterPro" id="IPR011925">
    <property type="entry name" value="LolCE_TM"/>
</dbReference>
<evidence type="ECO:0000259" key="10">
    <source>
        <dbReference type="Pfam" id="PF12704"/>
    </source>
</evidence>
<keyword evidence="5 8" id="KW-0812">Transmembrane</keyword>
<keyword evidence="7 8" id="KW-0472">Membrane</keyword>
<gene>
    <name evidence="11" type="ORF">GCM10022394_09520</name>
</gene>
<dbReference type="InterPro" id="IPR003838">
    <property type="entry name" value="ABC3_permease_C"/>
</dbReference>
<feature type="transmembrane region" description="Helical" evidence="8">
    <location>
        <begin position="21"/>
        <end position="48"/>
    </location>
</feature>
<keyword evidence="3" id="KW-0813">Transport</keyword>
<keyword evidence="12" id="KW-1185">Reference proteome</keyword>
<feature type="domain" description="ABC3 transporter permease C-terminal" evidence="9">
    <location>
        <begin position="271"/>
        <end position="397"/>
    </location>
</feature>
<comment type="similarity">
    <text evidence="2">Belongs to the ABC-4 integral membrane protein family. LolC/E subfamily.</text>
</comment>
<keyword evidence="4" id="KW-1003">Cell membrane</keyword>
<dbReference type="Pfam" id="PF12704">
    <property type="entry name" value="MacB_PCD"/>
    <property type="match status" value="1"/>
</dbReference>